<keyword evidence="5" id="KW-0547">Nucleotide-binding</keyword>
<keyword evidence="7" id="KW-0067">ATP-binding</keyword>
<dbReference type="InterPro" id="IPR039430">
    <property type="entry name" value="Thymidylate_kin-like_dom"/>
</dbReference>
<evidence type="ECO:0000256" key="5">
    <source>
        <dbReference type="ARBA" id="ARBA00022741"/>
    </source>
</evidence>
<organism evidence="10">
    <name type="scientific">marine sediment metagenome</name>
    <dbReference type="NCBI Taxonomy" id="412755"/>
    <lineage>
        <taxon>unclassified sequences</taxon>
        <taxon>metagenomes</taxon>
        <taxon>ecological metagenomes</taxon>
    </lineage>
</organism>
<reference evidence="10" key="1">
    <citation type="journal article" date="2014" name="Front. Microbiol.">
        <title>High frequency of phylogenetically diverse reductive dehalogenase-homologous genes in deep subseafloor sedimentary metagenomes.</title>
        <authorList>
            <person name="Kawai M."/>
            <person name="Futagami T."/>
            <person name="Toyoda A."/>
            <person name="Takaki Y."/>
            <person name="Nishi S."/>
            <person name="Hori S."/>
            <person name="Arai W."/>
            <person name="Tsubouchi T."/>
            <person name="Morono Y."/>
            <person name="Uchiyama I."/>
            <person name="Ito T."/>
            <person name="Fujiyama A."/>
            <person name="Inagaki F."/>
            <person name="Takami H."/>
        </authorList>
    </citation>
    <scope>NUCLEOTIDE SEQUENCE</scope>
    <source>
        <strain evidence="10">Expedition CK06-06</strain>
    </source>
</reference>
<comment type="caution">
    <text evidence="10">The sequence shown here is derived from an EMBL/GenBank/DDBJ whole genome shotgun (WGS) entry which is preliminary data.</text>
</comment>
<feature type="non-terminal residue" evidence="10">
    <location>
        <position position="1"/>
    </location>
</feature>
<name>X1H018_9ZZZZ</name>
<evidence type="ECO:0000256" key="7">
    <source>
        <dbReference type="ARBA" id="ARBA00022840"/>
    </source>
</evidence>
<dbReference type="GO" id="GO:0005829">
    <property type="term" value="C:cytosol"/>
    <property type="evidence" value="ECO:0007669"/>
    <property type="project" value="TreeGrafter"/>
</dbReference>
<dbReference type="EMBL" id="BARU01030342">
    <property type="protein sequence ID" value="GAH62767.1"/>
    <property type="molecule type" value="Genomic_DNA"/>
</dbReference>
<keyword evidence="6" id="KW-0418">Kinase</keyword>
<dbReference type="Pfam" id="PF02223">
    <property type="entry name" value="Thymidylate_kin"/>
    <property type="match status" value="1"/>
</dbReference>
<evidence type="ECO:0000256" key="2">
    <source>
        <dbReference type="ARBA" id="ARBA00012980"/>
    </source>
</evidence>
<dbReference type="InterPro" id="IPR027417">
    <property type="entry name" value="P-loop_NTPase"/>
</dbReference>
<feature type="domain" description="Thymidylate kinase-like" evidence="9">
    <location>
        <begin position="6"/>
        <end position="170"/>
    </location>
</feature>
<sequence length="182" mass="20465">RRLTLLAIATVLTHEPGGTPLGRKIGRWLKWTQDTDISPLSELLLFNASRAQLVEELISPSLGEGKVVICDRYADSTIVYQGYGRGLDLETVRAINDTATRGLKPDLTVLLDVPVEEGLARKRARGHDRFEREEIAFHQRVRDGYLKLAADEPGRWLVIDGSQSKAKISQIIWQRVSKLLPR</sequence>
<dbReference type="FunFam" id="3.40.50.300:FF:000225">
    <property type="entry name" value="Thymidylate kinase"/>
    <property type="match status" value="1"/>
</dbReference>
<comment type="catalytic activity">
    <reaction evidence="8">
        <text>dTMP + ATP = dTDP + ADP</text>
        <dbReference type="Rhea" id="RHEA:13517"/>
        <dbReference type="ChEBI" id="CHEBI:30616"/>
        <dbReference type="ChEBI" id="CHEBI:58369"/>
        <dbReference type="ChEBI" id="CHEBI:63528"/>
        <dbReference type="ChEBI" id="CHEBI:456216"/>
        <dbReference type="EC" id="2.7.4.9"/>
    </reaction>
</comment>
<dbReference type="InterPro" id="IPR018094">
    <property type="entry name" value="Thymidylate_kinase"/>
</dbReference>
<proteinExistence type="inferred from homology"/>
<dbReference type="GO" id="GO:0006227">
    <property type="term" value="P:dUDP biosynthetic process"/>
    <property type="evidence" value="ECO:0007669"/>
    <property type="project" value="TreeGrafter"/>
</dbReference>
<dbReference type="Gene3D" id="3.40.50.300">
    <property type="entry name" value="P-loop containing nucleotide triphosphate hydrolases"/>
    <property type="match status" value="1"/>
</dbReference>
<dbReference type="AlphaFoldDB" id="X1H018"/>
<accession>X1H018</accession>
<keyword evidence="3" id="KW-0808">Transferase</keyword>
<dbReference type="PANTHER" id="PTHR10344">
    <property type="entry name" value="THYMIDYLATE KINASE"/>
    <property type="match status" value="1"/>
</dbReference>
<gene>
    <name evidence="10" type="ORF">S03H2_48162</name>
</gene>
<dbReference type="HAMAP" id="MF_00165">
    <property type="entry name" value="Thymidylate_kinase"/>
    <property type="match status" value="1"/>
</dbReference>
<dbReference type="GO" id="GO:0006233">
    <property type="term" value="P:dTDP biosynthetic process"/>
    <property type="evidence" value="ECO:0007669"/>
    <property type="project" value="InterPro"/>
</dbReference>
<dbReference type="GO" id="GO:0006235">
    <property type="term" value="P:dTTP biosynthetic process"/>
    <property type="evidence" value="ECO:0007669"/>
    <property type="project" value="TreeGrafter"/>
</dbReference>
<dbReference type="GO" id="GO:0005524">
    <property type="term" value="F:ATP binding"/>
    <property type="evidence" value="ECO:0007669"/>
    <property type="project" value="UniProtKB-KW"/>
</dbReference>
<keyword evidence="4" id="KW-0545">Nucleotide biosynthesis</keyword>
<evidence type="ECO:0000256" key="1">
    <source>
        <dbReference type="ARBA" id="ARBA00009776"/>
    </source>
</evidence>
<comment type="similarity">
    <text evidence="1">Belongs to the thymidylate kinase family.</text>
</comment>
<dbReference type="PROSITE" id="PS01331">
    <property type="entry name" value="THYMIDYLATE_KINASE"/>
    <property type="match status" value="1"/>
</dbReference>
<evidence type="ECO:0000259" key="9">
    <source>
        <dbReference type="Pfam" id="PF02223"/>
    </source>
</evidence>
<dbReference type="EC" id="2.7.4.9" evidence="2"/>
<dbReference type="GO" id="GO:0004798">
    <property type="term" value="F:dTMP kinase activity"/>
    <property type="evidence" value="ECO:0007669"/>
    <property type="project" value="UniProtKB-EC"/>
</dbReference>
<dbReference type="InterPro" id="IPR018095">
    <property type="entry name" value="Thymidylate_kin_CS"/>
</dbReference>
<dbReference type="NCBIfam" id="TIGR00041">
    <property type="entry name" value="DTMP_kinase"/>
    <property type="match status" value="1"/>
</dbReference>
<dbReference type="PANTHER" id="PTHR10344:SF4">
    <property type="entry name" value="UMP-CMP KINASE 2, MITOCHONDRIAL"/>
    <property type="match status" value="1"/>
</dbReference>
<evidence type="ECO:0000256" key="3">
    <source>
        <dbReference type="ARBA" id="ARBA00022679"/>
    </source>
</evidence>
<dbReference type="CDD" id="cd01672">
    <property type="entry name" value="TMPK"/>
    <property type="match status" value="1"/>
</dbReference>
<evidence type="ECO:0000256" key="6">
    <source>
        <dbReference type="ARBA" id="ARBA00022777"/>
    </source>
</evidence>
<dbReference type="SUPFAM" id="SSF52540">
    <property type="entry name" value="P-loop containing nucleoside triphosphate hydrolases"/>
    <property type="match status" value="1"/>
</dbReference>
<protein>
    <recommendedName>
        <fullName evidence="2">dTMP kinase</fullName>
        <ecNumber evidence="2">2.7.4.9</ecNumber>
    </recommendedName>
</protein>
<evidence type="ECO:0000256" key="8">
    <source>
        <dbReference type="ARBA" id="ARBA00048743"/>
    </source>
</evidence>
<evidence type="ECO:0000313" key="10">
    <source>
        <dbReference type="EMBL" id="GAH62767.1"/>
    </source>
</evidence>
<evidence type="ECO:0000256" key="4">
    <source>
        <dbReference type="ARBA" id="ARBA00022727"/>
    </source>
</evidence>